<dbReference type="InterPro" id="IPR036736">
    <property type="entry name" value="ACP-like_sf"/>
</dbReference>
<feature type="region of interest" description="N-terminal hotdog fold" evidence="4">
    <location>
        <begin position="1289"/>
        <end position="1421"/>
    </location>
</feature>
<dbReference type="PROSITE" id="PS00606">
    <property type="entry name" value="KS3_1"/>
    <property type="match status" value="1"/>
</dbReference>
<feature type="domain" description="PKS/mFAS DH" evidence="7">
    <location>
        <begin position="1289"/>
        <end position="1595"/>
    </location>
</feature>
<accession>A0AAD9S492</accession>
<dbReference type="Pfam" id="PF00698">
    <property type="entry name" value="Acyl_transf_1"/>
    <property type="match status" value="1"/>
</dbReference>
<feature type="region of interest" description="C-terminal hotdog fold" evidence="4">
    <location>
        <begin position="1448"/>
        <end position="1595"/>
    </location>
</feature>
<dbReference type="InterPro" id="IPR014031">
    <property type="entry name" value="Ketoacyl_synth_C"/>
</dbReference>
<dbReference type="InterPro" id="IPR032088">
    <property type="entry name" value="SAT"/>
</dbReference>
<organism evidence="8 9">
    <name type="scientific">Phomopsis amygdali</name>
    <name type="common">Fusicoccum amygdali</name>
    <dbReference type="NCBI Taxonomy" id="1214568"/>
    <lineage>
        <taxon>Eukaryota</taxon>
        <taxon>Fungi</taxon>
        <taxon>Dikarya</taxon>
        <taxon>Ascomycota</taxon>
        <taxon>Pezizomycotina</taxon>
        <taxon>Sordariomycetes</taxon>
        <taxon>Sordariomycetidae</taxon>
        <taxon>Diaporthales</taxon>
        <taxon>Diaporthaceae</taxon>
        <taxon>Diaporthe</taxon>
    </lineage>
</organism>
<dbReference type="InterPro" id="IPR030918">
    <property type="entry name" value="PT_fungal_PKS"/>
</dbReference>
<sequence length="2039" mass="222451">MTFAMAASTPSNHVLIFGDQSVEKLTAIQALVHSSKSDPAARRFLQDAIDVIQLEFSRLGPGEHGWHRTLDSLLGIAEEYDASNDDNIIVSTALACSGRLGQLICYAHDDPTTLGSTLKPVDVIALCGGLLPAAVAVAAQDTSELFPLAREILSVGIRLAAQVNRHMNLIDQSPESWGTTYTGISSVIVRDILDKFHEDHGIPEFRKVTIGVEAKDWLTLIGPPSSLQQLTSWSPEIRNASHIRTEVTGPIHTKHAPKIDIDKILGNSPLLRHPIDLAKARMFSPSSCKQYVHLTLGDLLGEVLEDIAHNVLRVTDLVHTCVSTLNVTKDVTLSVMGPTNHLAAVKMALQAKGVKYQVRQPVTTSQSENSRGGSDLIAIVGMAGRFPGSETVDGFWEDLMGGKCHIKEVPKSRFDLDSCYDSNGEEKNSTTARHGAWIDKPGFFDYRLFNVSPREAAQLDPGHRLLLMVAYEALQAAGYSPNSSLANGSSRIASYFGQAADEWREILNQKGADIYYVPGFSRAFGVGRLNFHFNWSGGAVSLDTACSTSSTAVNLARSTLIARECDMALAGGYSVINSPTVFSGLSRSGMLSTTGGCRTFHADADGYARAEGAGVVVLKRLEDAVSDNDNILAVIRGSARMHSPTADSMTHPSAASQQMAYNEVLRQSALSADEIAYVEMHGTGTQAGDFEEMSSVINTLATRRKRDNPLTVGAVKAAVGHGEGAAGVTSLIKAILMLREREIPSQPGWPFTLNPNFPPLAQHNVRISTKTSPLKPSPKGDKKIKLLVNSFDASGGNTVIAIEEAPSRPSKRKDIRAWHTVAISGRTAKSLQGNRERLLDYLERHPDTKLADLAYTTTARRVHEQLRVAYTGDSTKSLISQLRQDTSKQSNVPKTSFRPRKCVFLFTGQGSHYAGMGAELFRECQQYREILMSYQDMATMIGLPHFIDTISDPDVDMSRQSTVKIQVALTALELALAHLIKCYGITPSVVIGHSLGEYTALCVAGVLSVSDTLLLVGNRAALMEKHLHPNTHAMVVASVMEQQLEKCFSELKVDSCQVACVNAPSITVASGKVDDIERVKAQLGTEGAKTTLLRVPYGFHSDQVEPILEELRQISRRTRFLKPDIPIASTLSGKIEREADAFSDDYLTRQTRQKVDFVGALRACEAAGFCEDDSLWLEIGPEPICLGLARNTLHITASRTLPALKSGESNWKTISSILKRAYESGIPVNWAEVHKGFKESLTVLDLPFYVFDCQDFWVPYVKPEYVTESSRQADPAQPAKARQFLTNSIQHVEDEAVEGQTIKAVFVSDISDPCLLKAIQGHAVLGHTICSLGVFHDMALTAAKYVYGKLHNQAEPPTMCIRGINITQALSVADTPVDSVIRVKASYHATETGAHIQFYSQPGDKTSLHGECRVVFDAGPMWKLDTPQSFLLASRINWLKEQARSRGAHWLLKPIIYQLFSNVVTYSSTYQSLEEVTMDTDCNDAIATVRIPEVSELGNYHLSPYCADASVQLTGFVLNSGLKYAKDLVCLATGFDYWQSTKGLSAGKIYTVYACLQDTPNSHLVQGDCYVFEDEEMIQATRGIKFLKLNRVAASGLLGNPEATHKQPNKTRLEPVGQATELSRTRGIPKEHKDTVADTPQTWPESLDTNERQTVIDAEASAVNIAEKVNLMLSIVAKESEYDINEMTDDTVYTDLGIDSVMAINILAKLASQADMQLPAAFFLENKTIWDSKQALRDLLGGEMETSSPGTAVDEQTLFSVARSSETAQLSPLTSSVSSTLRHGSTTVSSDLTLEEVNSPKVDQILETRDQSSPAHFESGLVCKVIQHQGGRSKDSKKLFLVADETGSTLEFIHLPKLDANVAVYGVESPLSENVAETKITFEELTSIYRAAIQKEQPSGPYLIGGLSAGAIIAYEVARQLLEAGEKVQGLLILDCDSTRIDIPSTQAADTDVPMFSLAGPGQREHIEKIISLCDSYQPRALSKPNGPRFSVQVLAKDQPASSKWQDLIPGLRTQESDIQSGSFLEFSSVLSEMKEDQD</sequence>
<dbReference type="NCBIfam" id="TIGR04532">
    <property type="entry name" value="PT_fungal_PKS"/>
    <property type="match status" value="1"/>
</dbReference>
<dbReference type="InterPro" id="IPR014043">
    <property type="entry name" value="Acyl_transferase_dom"/>
</dbReference>
<keyword evidence="9" id="KW-1185">Reference proteome</keyword>
<keyword evidence="1" id="KW-0596">Phosphopantetheine</keyword>
<feature type="active site" description="Proton acceptor; for dehydratase activity" evidence="4">
    <location>
        <position position="1322"/>
    </location>
</feature>
<evidence type="ECO:0008006" key="10">
    <source>
        <dbReference type="Google" id="ProtNLM"/>
    </source>
</evidence>
<evidence type="ECO:0000313" key="8">
    <source>
        <dbReference type="EMBL" id="KAK2596544.1"/>
    </source>
</evidence>
<dbReference type="InterPro" id="IPR001227">
    <property type="entry name" value="Ac_transferase_dom_sf"/>
</dbReference>
<dbReference type="Pfam" id="PF00109">
    <property type="entry name" value="ketoacyl-synt"/>
    <property type="match status" value="1"/>
</dbReference>
<dbReference type="InterPro" id="IPR018201">
    <property type="entry name" value="Ketoacyl_synth_AS"/>
</dbReference>
<keyword evidence="3" id="KW-0808">Transferase</keyword>
<dbReference type="InterPro" id="IPR014030">
    <property type="entry name" value="Ketoacyl_synth_N"/>
</dbReference>
<proteinExistence type="predicted"/>
<dbReference type="InterPro" id="IPR042104">
    <property type="entry name" value="PKS_dehydratase_sf"/>
</dbReference>
<dbReference type="InterPro" id="IPR029058">
    <property type="entry name" value="AB_hydrolase_fold"/>
</dbReference>
<dbReference type="InterPro" id="IPR006162">
    <property type="entry name" value="Ppantetheine_attach_site"/>
</dbReference>
<dbReference type="Gene3D" id="3.40.50.1820">
    <property type="entry name" value="alpha/beta hydrolase"/>
    <property type="match status" value="1"/>
</dbReference>
<dbReference type="InterPro" id="IPR050091">
    <property type="entry name" value="PKS_NRPS_Biosynth_Enz"/>
</dbReference>
<evidence type="ECO:0000256" key="2">
    <source>
        <dbReference type="ARBA" id="ARBA00022553"/>
    </source>
</evidence>
<dbReference type="InterPro" id="IPR016039">
    <property type="entry name" value="Thiolase-like"/>
</dbReference>
<dbReference type="InterPro" id="IPR016036">
    <property type="entry name" value="Malonyl_transacylase_ACP-bd"/>
</dbReference>
<dbReference type="Pfam" id="PF00975">
    <property type="entry name" value="Thioesterase"/>
    <property type="match status" value="1"/>
</dbReference>
<protein>
    <recommendedName>
        <fullName evidence="10">Polyketide synthase</fullName>
    </recommendedName>
</protein>
<evidence type="ECO:0000259" key="7">
    <source>
        <dbReference type="PROSITE" id="PS52019"/>
    </source>
</evidence>
<dbReference type="SMART" id="SM00827">
    <property type="entry name" value="PKS_AT"/>
    <property type="match status" value="1"/>
</dbReference>
<feature type="domain" description="Carrier" evidence="5">
    <location>
        <begin position="1663"/>
        <end position="1740"/>
    </location>
</feature>
<feature type="domain" description="Ketosynthase family 3 (KS3)" evidence="6">
    <location>
        <begin position="374"/>
        <end position="804"/>
    </location>
</feature>
<dbReference type="Gene3D" id="3.40.47.10">
    <property type="match status" value="1"/>
</dbReference>
<dbReference type="SUPFAM" id="SSF53901">
    <property type="entry name" value="Thiolase-like"/>
    <property type="match status" value="1"/>
</dbReference>
<reference evidence="8" key="1">
    <citation type="submission" date="2023-06" db="EMBL/GenBank/DDBJ databases">
        <authorList>
            <person name="Noh H."/>
        </authorList>
    </citation>
    <scope>NUCLEOTIDE SEQUENCE</scope>
    <source>
        <strain evidence="8">DUCC20226</strain>
    </source>
</reference>
<dbReference type="PANTHER" id="PTHR43775:SF37">
    <property type="entry name" value="SI:DKEY-61P9.11"/>
    <property type="match status" value="1"/>
</dbReference>
<gene>
    <name evidence="8" type="ORF">N8I77_013430</name>
</gene>
<keyword evidence="2" id="KW-0597">Phosphoprotein</keyword>
<dbReference type="CDD" id="cd00833">
    <property type="entry name" value="PKS"/>
    <property type="match status" value="1"/>
</dbReference>
<dbReference type="InterPro" id="IPR020841">
    <property type="entry name" value="PKS_Beta-ketoAc_synthase_dom"/>
</dbReference>
<dbReference type="PROSITE" id="PS52004">
    <property type="entry name" value="KS3_2"/>
    <property type="match status" value="1"/>
</dbReference>
<evidence type="ECO:0000259" key="5">
    <source>
        <dbReference type="PROSITE" id="PS50075"/>
    </source>
</evidence>
<dbReference type="Gene3D" id="3.10.129.110">
    <property type="entry name" value="Polyketide synthase dehydratase"/>
    <property type="match status" value="1"/>
</dbReference>
<dbReference type="Gene3D" id="3.40.366.10">
    <property type="entry name" value="Malonyl-Coenzyme A Acyl Carrier Protein, domain 2"/>
    <property type="match status" value="2"/>
</dbReference>
<dbReference type="SUPFAM" id="SSF53474">
    <property type="entry name" value="alpha/beta-Hydrolases"/>
    <property type="match status" value="1"/>
</dbReference>
<dbReference type="InterPro" id="IPR001031">
    <property type="entry name" value="Thioesterase"/>
</dbReference>
<dbReference type="InterPro" id="IPR049900">
    <property type="entry name" value="PKS_mFAS_DH"/>
</dbReference>
<dbReference type="Pfam" id="PF22621">
    <property type="entry name" value="CurL-like_PKS_C"/>
    <property type="match status" value="1"/>
</dbReference>
<dbReference type="SUPFAM" id="SSF55048">
    <property type="entry name" value="Probable ACP-binding domain of malonyl-CoA ACP transacylase"/>
    <property type="match status" value="1"/>
</dbReference>
<dbReference type="PROSITE" id="PS52019">
    <property type="entry name" value="PKS_MFAS_DH"/>
    <property type="match status" value="1"/>
</dbReference>
<evidence type="ECO:0000256" key="1">
    <source>
        <dbReference type="ARBA" id="ARBA00022450"/>
    </source>
</evidence>
<dbReference type="EMBL" id="JAUJFL010000011">
    <property type="protein sequence ID" value="KAK2596544.1"/>
    <property type="molecule type" value="Genomic_DNA"/>
</dbReference>
<name>A0AAD9S492_PHOAM</name>
<evidence type="ECO:0000313" key="9">
    <source>
        <dbReference type="Proteomes" id="UP001265746"/>
    </source>
</evidence>
<dbReference type="GO" id="GO:0044550">
    <property type="term" value="P:secondary metabolite biosynthetic process"/>
    <property type="evidence" value="ECO:0007669"/>
    <property type="project" value="TreeGrafter"/>
</dbReference>
<feature type="active site" description="Proton donor; for dehydratase activity" evidence="4">
    <location>
        <position position="1508"/>
    </location>
</feature>
<dbReference type="Proteomes" id="UP001265746">
    <property type="component" value="Unassembled WGS sequence"/>
</dbReference>
<dbReference type="Pfam" id="PF02801">
    <property type="entry name" value="Ketoacyl-synt_C"/>
    <property type="match status" value="1"/>
</dbReference>
<dbReference type="Pfam" id="PF00550">
    <property type="entry name" value="PP-binding"/>
    <property type="match status" value="1"/>
</dbReference>
<comment type="caution">
    <text evidence="8">The sequence shown here is derived from an EMBL/GenBank/DDBJ whole genome shotgun (WGS) entry which is preliminary data.</text>
</comment>
<dbReference type="InterPro" id="IPR049551">
    <property type="entry name" value="PKS_DH_C"/>
</dbReference>
<evidence type="ECO:0000256" key="3">
    <source>
        <dbReference type="ARBA" id="ARBA00022679"/>
    </source>
</evidence>
<dbReference type="Pfam" id="PF16073">
    <property type="entry name" value="SAT"/>
    <property type="match status" value="1"/>
</dbReference>
<dbReference type="Gene3D" id="1.10.1200.10">
    <property type="entry name" value="ACP-like"/>
    <property type="match status" value="1"/>
</dbReference>
<dbReference type="InterPro" id="IPR009081">
    <property type="entry name" value="PP-bd_ACP"/>
</dbReference>
<dbReference type="PROSITE" id="PS00012">
    <property type="entry name" value="PHOSPHOPANTETHEINE"/>
    <property type="match status" value="1"/>
</dbReference>
<dbReference type="InterPro" id="IPR016035">
    <property type="entry name" value="Acyl_Trfase/lysoPLipase"/>
</dbReference>
<dbReference type="GO" id="GO:0004312">
    <property type="term" value="F:fatty acid synthase activity"/>
    <property type="evidence" value="ECO:0007669"/>
    <property type="project" value="TreeGrafter"/>
</dbReference>
<dbReference type="PROSITE" id="PS50075">
    <property type="entry name" value="CARRIER"/>
    <property type="match status" value="1"/>
</dbReference>
<dbReference type="GO" id="GO:0006633">
    <property type="term" value="P:fatty acid biosynthetic process"/>
    <property type="evidence" value="ECO:0007669"/>
    <property type="project" value="InterPro"/>
</dbReference>
<dbReference type="Pfam" id="PF14765">
    <property type="entry name" value="PS-DH"/>
    <property type="match status" value="1"/>
</dbReference>
<dbReference type="SMART" id="SM00825">
    <property type="entry name" value="PKS_KS"/>
    <property type="match status" value="1"/>
</dbReference>
<dbReference type="GO" id="GO:0004315">
    <property type="term" value="F:3-oxoacyl-[acyl-carrier-protein] synthase activity"/>
    <property type="evidence" value="ECO:0007669"/>
    <property type="project" value="InterPro"/>
</dbReference>
<dbReference type="SUPFAM" id="SSF52151">
    <property type="entry name" value="FabD/lysophospholipase-like"/>
    <property type="match status" value="1"/>
</dbReference>
<evidence type="ECO:0000259" key="6">
    <source>
        <dbReference type="PROSITE" id="PS52004"/>
    </source>
</evidence>
<dbReference type="Gene3D" id="3.30.70.250">
    <property type="entry name" value="Malonyl-CoA ACP transacylase, ACP-binding"/>
    <property type="match status" value="1"/>
</dbReference>
<evidence type="ECO:0000256" key="4">
    <source>
        <dbReference type="PROSITE-ProRule" id="PRU01363"/>
    </source>
</evidence>
<dbReference type="PANTHER" id="PTHR43775">
    <property type="entry name" value="FATTY ACID SYNTHASE"/>
    <property type="match status" value="1"/>
</dbReference>
<dbReference type="Gene3D" id="3.30.70.3290">
    <property type="match status" value="1"/>
</dbReference>
<dbReference type="SUPFAM" id="SSF47336">
    <property type="entry name" value="ACP-like"/>
    <property type="match status" value="1"/>
</dbReference>